<dbReference type="REBASE" id="376120">
    <property type="entry name" value="M.Tte43061ORF7580P"/>
</dbReference>
<dbReference type="KEGG" id="ttp:E6P07_07580"/>
<dbReference type="RefSeq" id="WP_153975046.1">
    <property type="nucleotide sequence ID" value="NZ_CP039268.1"/>
</dbReference>
<keyword evidence="6" id="KW-1185">Reference proteome</keyword>
<dbReference type="GO" id="GO:0032259">
    <property type="term" value="P:methylation"/>
    <property type="evidence" value="ECO:0007669"/>
    <property type="project" value="UniProtKB-KW"/>
</dbReference>
<dbReference type="GO" id="GO:0005737">
    <property type="term" value="C:cytoplasm"/>
    <property type="evidence" value="ECO:0007669"/>
    <property type="project" value="TreeGrafter"/>
</dbReference>
<organism evidence="5 6">
    <name type="scientific">Thermochromatium tepidum ATCC 43061</name>
    <dbReference type="NCBI Taxonomy" id="316276"/>
    <lineage>
        <taxon>Bacteria</taxon>
        <taxon>Pseudomonadati</taxon>
        <taxon>Pseudomonadota</taxon>
        <taxon>Gammaproteobacteria</taxon>
        <taxon>Chromatiales</taxon>
        <taxon>Chromatiaceae</taxon>
        <taxon>Thermochromatium</taxon>
    </lineage>
</organism>
<dbReference type="InterPro" id="IPR002052">
    <property type="entry name" value="DNA_methylase_N6_adenine_CS"/>
</dbReference>
<dbReference type="AlphaFoldDB" id="A0A6I6E4V3"/>
<evidence type="ECO:0000256" key="1">
    <source>
        <dbReference type="ARBA" id="ARBA00006594"/>
    </source>
</evidence>
<dbReference type="Gene3D" id="3.40.50.150">
    <property type="entry name" value="Vaccinia Virus protein VP39"/>
    <property type="match status" value="1"/>
</dbReference>
<dbReference type="GO" id="GO:0008170">
    <property type="term" value="F:N-methyltransferase activity"/>
    <property type="evidence" value="ECO:0007669"/>
    <property type="project" value="InterPro"/>
</dbReference>
<evidence type="ECO:0000259" key="4">
    <source>
        <dbReference type="Pfam" id="PF01555"/>
    </source>
</evidence>
<dbReference type="PANTHER" id="PTHR13370">
    <property type="entry name" value="RNA METHYLASE-RELATED"/>
    <property type="match status" value="1"/>
</dbReference>
<comment type="similarity">
    <text evidence="1">Belongs to the N(4)/N(6)-methyltransferase family.</text>
</comment>
<evidence type="ECO:0000313" key="5">
    <source>
        <dbReference type="EMBL" id="QGU32852.1"/>
    </source>
</evidence>
<dbReference type="Proteomes" id="UP000426424">
    <property type="component" value="Chromosome"/>
</dbReference>
<protein>
    <submittedName>
        <fullName evidence="5">Site-specific DNA-methyltransferase</fullName>
    </submittedName>
</protein>
<reference evidence="5 6" key="1">
    <citation type="submission" date="2019-12" db="EMBL/GenBank/DDBJ databases">
        <title>The complete genome of the thermophilic, anoxygenic phototrophic gammaproteobacterium Thermochromatium tepidum.</title>
        <authorList>
            <person name="Sattley W.M."/>
            <person name="Swingley W.D."/>
            <person name="Burchell B.M."/>
            <person name="Gurbani S.A."/>
            <person name="Kujawa C.M."/>
            <person name="Nuccio D.A."/>
            <person name="Schladweiler J."/>
            <person name="Shaffer K.N."/>
            <person name="Stokes L.M."/>
            <person name="Touchman J.W."/>
            <person name="Blankenship R.E."/>
            <person name="Madigan M.T."/>
        </authorList>
    </citation>
    <scope>NUCLEOTIDE SEQUENCE [LARGE SCALE GENOMIC DNA]</scope>
    <source>
        <strain evidence="5 6">ATCC 43061</strain>
    </source>
</reference>
<dbReference type="SUPFAM" id="SSF53335">
    <property type="entry name" value="S-adenosyl-L-methionine-dependent methyltransferases"/>
    <property type="match status" value="1"/>
</dbReference>
<evidence type="ECO:0000256" key="3">
    <source>
        <dbReference type="ARBA" id="ARBA00022679"/>
    </source>
</evidence>
<dbReference type="OrthoDB" id="9816043at2"/>
<accession>A0A6I6E4V3</accession>
<feature type="domain" description="DNA methylase N-4/N-6" evidence="4">
    <location>
        <begin position="190"/>
        <end position="517"/>
    </location>
</feature>
<dbReference type="InterPro" id="IPR002941">
    <property type="entry name" value="DNA_methylase_N4/N6"/>
</dbReference>
<keyword evidence="3 5" id="KW-0808">Transferase</keyword>
<dbReference type="EMBL" id="CP039268">
    <property type="protein sequence ID" value="QGU32852.1"/>
    <property type="molecule type" value="Genomic_DNA"/>
</dbReference>
<dbReference type="PRINTS" id="PR00508">
    <property type="entry name" value="S21N4MTFRASE"/>
</dbReference>
<evidence type="ECO:0000256" key="2">
    <source>
        <dbReference type="ARBA" id="ARBA00022603"/>
    </source>
</evidence>
<dbReference type="PANTHER" id="PTHR13370:SF16">
    <property type="entry name" value="SITE-SPECIFIC DNA-METHYLTRANSFERASE (ADENINE-SPECIFIC)"/>
    <property type="match status" value="1"/>
</dbReference>
<evidence type="ECO:0000313" key="6">
    <source>
        <dbReference type="Proteomes" id="UP000426424"/>
    </source>
</evidence>
<dbReference type="InterPro" id="IPR029063">
    <property type="entry name" value="SAM-dependent_MTases_sf"/>
</dbReference>
<keyword evidence="2 5" id="KW-0489">Methyltransferase</keyword>
<name>A0A6I6E4V3_THETI</name>
<proteinExistence type="inferred from homology"/>
<dbReference type="GO" id="GO:0003677">
    <property type="term" value="F:DNA binding"/>
    <property type="evidence" value="ECO:0007669"/>
    <property type="project" value="InterPro"/>
</dbReference>
<dbReference type="InterPro" id="IPR001091">
    <property type="entry name" value="RM_Methyltransferase"/>
</dbReference>
<gene>
    <name evidence="5" type="ORF">E6P07_07580</name>
</gene>
<dbReference type="PROSITE" id="PS00092">
    <property type="entry name" value="N6_MTASE"/>
    <property type="match status" value="1"/>
</dbReference>
<sequence>MARRKKSDTPTTDTDLAVADYRFDAKRKNNPPAGLAAQGKVQQAPRIRYEYNPHLPPVLRFDASGKADALPELLQAARQRPLNAEEVAQLAAALKRFEPWLEWAGKREAKGFAVEPVALHIHERISTQAILRVASRQDVQRDLFADPQQDYREAVQFYQHEVDWANRMILGDSLQVMTSLARREDLAGKVQMIYIDPPYGIKFASNFQPEVGKRDVKDKESDLTREPEMVKAYRDTWTLGVHSYLAYLRDRLMVAKELLADSGSIFVQISDENLHRVRMVMDEVFGAGNFVSQIAFRTTAARAGGLLDNISDYALWYAKDKSRAKYRQLFVHRPLETESNYDWIESEGACRQLTEVERWTPEEKLQGKKYALADLTSQGYTESGAFQFEYGGQTFAPNAGRHWSTTESGMKNLAAAGRLQIKGQNVFYRRFLVDYLVRAIPNSWDDTAAGGFLKGESKIYVVQTNTLDIQRCLLMTTDPGDLVLDPTCGSGTTAYVAEQWGRRWITIDTSRVALALARQRLMTAKFDYYELRPLNDADARRNPTGPWLKSEEIAGPATLDCETVPHITLKSIAQNAALDPIFEKHQAILDERLAALNAALAQVKPELRHKLKAKLAAKQKAEGKKAITEADRRRWLLPPANRAGANYTTVPMDFVGWYEWEVPFDTDPDWPKELQVALLDYRAAWRAKMDEVNAAIAANAENEELVDKPRVRKNVVRVSGPFTMEAVMPAELGLDETSPIEGVGGDLDGFDVADAPQNAEAFLDKMLRLLKADGVQFPNNKKMSFTRLEAVADEFLHAEGEWVNGDGKPQSVAVSVGPEFGPVTAYQVENALAYASRRGFENLVFAGFAFDGAAQAIIQDDPNPRVRCHLAHIRPDVQMDGLLKETANSQLFTVFGSPRTTLQAAGEGMFRIALEGVDIYNPVENTITATRVDKVAAWFVDSDYDGRTFCITQAFFPDKSAWGKLAKALKGVIDESAFDRLSGTVSLPFPVGKHKRAAVKVIDPRGNEVMRVHRLGEGY</sequence>
<dbReference type="Pfam" id="PF01555">
    <property type="entry name" value="N6_N4_Mtase"/>
    <property type="match status" value="1"/>
</dbReference>